<comment type="caution">
    <text evidence="10">The sequence shown here is derived from an EMBL/GenBank/DDBJ whole genome shotgun (WGS) entry which is preliminary data.</text>
</comment>
<protein>
    <recommendedName>
        <fullName evidence="3">E3 ubiquitin-protein ligase E3D</fullName>
        <ecNumber evidence="2">2.3.2.26</ecNumber>
    </recommendedName>
    <alternativeName>
        <fullName evidence="6">HECT-type E3 ubiquitin transferase E3D</fullName>
    </alternativeName>
    <alternativeName>
        <fullName evidence="5">UbcH10-binding protein with a HECT-like domain</fullName>
    </alternativeName>
    <alternativeName>
        <fullName evidence="4">Ubiquitin-conjugating enzyme E2C-binding protein</fullName>
    </alternativeName>
</protein>
<reference evidence="10 11" key="2">
    <citation type="journal article" date="2019" name="G3 (Bethesda)">
        <title>Hybrid Assembly of the Genome of the Entomopathogenic Nematode Steinernema carpocapsae Identifies the X-Chromosome.</title>
        <authorList>
            <person name="Serra L."/>
            <person name="Macchietto M."/>
            <person name="Macias-Munoz A."/>
            <person name="McGill C.J."/>
            <person name="Rodriguez I.M."/>
            <person name="Rodriguez B."/>
            <person name="Murad R."/>
            <person name="Mortazavi A."/>
        </authorList>
    </citation>
    <scope>NUCLEOTIDE SEQUENCE [LARGE SCALE GENOMIC DNA]</scope>
    <source>
        <strain evidence="10 11">ALL</strain>
    </source>
</reference>
<comment type="catalytic activity">
    <reaction evidence="1">
        <text>S-ubiquitinyl-[E2 ubiquitin-conjugating enzyme]-L-cysteine + [acceptor protein]-L-lysine = [E2 ubiquitin-conjugating enzyme]-L-cysteine + N(6)-ubiquitinyl-[acceptor protein]-L-lysine.</text>
        <dbReference type="EC" id="2.3.2.26"/>
    </reaction>
</comment>
<dbReference type="GO" id="GO:0006513">
    <property type="term" value="P:protein monoubiquitination"/>
    <property type="evidence" value="ECO:0007669"/>
    <property type="project" value="TreeGrafter"/>
</dbReference>
<feature type="compositionally biased region" description="Basic residues" evidence="9">
    <location>
        <begin position="367"/>
        <end position="381"/>
    </location>
</feature>
<dbReference type="Proteomes" id="UP000298663">
    <property type="component" value="Unassembled WGS sequence"/>
</dbReference>
<dbReference type="OrthoDB" id="5795359at2759"/>
<dbReference type="GO" id="GO:0000209">
    <property type="term" value="P:protein polyubiquitination"/>
    <property type="evidence" value="ECO:0007669"/>
    <property type="project" value="TreeGrafter"/>
</dbReference>
<dbReference type="GO" id="GO:0005829">
    <property type="term" value="C:cytosol"/>
    <property type="evidence" value="ECO:0007669"/>
    <property type="project" value="TreeGrafter"/>
</dbReference>
<evidence type="ECO:0000256" key="8">
    <source>
        <dbReference type="ARBA" id="ARBA00064185"/>
    </source>
</evidence>
<dbReference type="AlphaFoldDB" id="A0A4U5N314"/>
<evidence type="ECO:0000256" key="4">
    <source>
        <dbReference type="ARBA" id="ARBA00029737"/>
    </source>
</evidence>
<evidence type="ECO:0000313" key="10">
    <source>
        <dbReference type="EMBL" id="TKR76721.1"/>
    </source>
</evidence>
<organism evidence="10 11">
    <name type="scientific">Steinernema carpocapsae</name>
    <name type="common">Entomopathogenic nematode</name>
    <dbReference type="NCBI Taxonomy" id="34508"/>
    <lineage>
        <taxon>Eukaryota</taxon>
        <taxon>Metazoa</taxon>
        <taxon>Ecdysozoa</taxon>
        <taxon>Nematoda</taxon>
        <taxon>Chromadorea</taxon>
        <taxon>Rhabditida</taxon>
        <taxon>Tylenchina</taxon>
        <taxon>Panagrolaimomorpha</taxon>
        <taxon>Strongyloidoidea</taxon>
        <taxon>Steinernematidae</taxon>
        <taxon>Steinernema</taxon>
    </lineage>
</organism>
<dbReference type="GO" id="GO:0030332">
    <property type="term" value="F:cyclin binding"/>
    <property type="evidence" value="ECO:0007669"/>
    <property type="project" value="TreeGrafter"/>
</dbReference>
<evidence type="ECO:0000256" key="2">
    <source>
        <dbReference type="ARBA" id="ARBA00012485"/>
    </source>
</evidence>
<evidence type="ECO:0000256" key="3">
    <source>
        <dbReference type="ARBA" id="ARBA00013646"/>
    </source>
</evidence>
<dbReference type="PANTHER" id="PTHR31531:SF2">
    <property type="entry name" value="E3 UBIQUITIN-PROTEIN LIGASE E3D"/>
    <property type="match status" value="1"/>
</dbReference>
<accession>A0A4U5N314</accession>
<dbReference type="GO" id="GO:0051865">
    <property type="term" value="P:protein autoubiquitination"/>
    <property type="evidence" value="ECO:0007669"/>
    <property type="project" value="TreeGrafter"/>
</dbReference>
<evidence type="ECO:0000256" key="6">
    <source>
        <dbReference type="ARBA" id="ARBA00032298"/>
    </source>
</evidence>
<dbReference type="PANTHER" id="PTHR31531">
    <property type="entry name" value="E3 UBIQUITIN-PROTEIN LIGASE E3D FAMILY MEMBER"/>
    <property type="match status" value="1"/>
</dbReference>
<dbReference type="GO" id="GO:0061630">
    <property type="term" value="F:ubiquitin protein ligase activity"/>
    <property type="evidence" value="ECO:0007669"/>
    <property type="project" value="UniProtKB-EC"/>
</dbReference>
<feature type="region of interest" description="Disordered" evidence="9">
    <location>
        <begin position="343"/>
        <end position="402"/>
    </location>
</feature>
<proteinExistence type="predicted"/>
<evidence type="ECO:0000313" key="11">
    <source>
        <dbReference type="Proteomes" id="UP000298663"/>
    </source>
</evidence>
<comment type="subunit">
    <text evidence="8">Interacts with UBE2C/UbcH10 (E2 ubiquitin-conjugating enzyme). In vitro, interacts with cyclin-B.</text>
</comment>
<gene>
    <name evidence="10" type="ORF">L596_017825</name>
</gene>
<dbReference type="GO" id="GO:0043161">
    <property type="term" value="P:proteasome-mediated ubiquitin-dependent protein catabolic process"/>
    <property type="evidence" value="ECO:0007669"/>
    <property type="project" value="TreeGrafter"/>
</dbReference>
<evidence type="ECO:0000256" key="5">
    <source>
        <dbReference type="ARBA" id="ARBA00032234"/>
    </source>
</evidence>
<dbReference type="GO" id="GO:0005634">
    <property type="term" value="C:nucleus"/>
    <property type="evidence" value="ECO:0007669"/>
    <property type="project" value="TreeGrafter"/>
</dbReference>
<dbReference type="EC" id="2.3.2.26" evidence="2"/>
<comment type="function">
    <text evidence="7">E3 ubiquitin-protein ligase which accepts ubiquitin from specific E2 ubiquitin-conjugating enzymes, and transfers it to substrates, generally promoting their degradation by the proteasome. Independently of its E3 ubiquitin-protein ligase activity, acts as an inhibitor of CPSF3 endonuclease activity by blocking CPSF3 active site.</text>
</comment>
<sequence length="536" mass="60617">MWGDKSFMVEVKPTSDMAAVFIDSPPPANGTETELIRLLPTAIQFLSLAEKDADGKPKLTMSDLAGIHIYPDKVVAPTFVDKHRLFMCKAGVKVEGLKTVRPKNFVQLAKEIEDVYTAKDLVEDAKGKAFRLECTNCSHRIFFSEAGQFQLNSIKTDDYLHTSPEMEYFCGHCCGGVDKCGGTHDLTEADHEMAKSRWFPGKKRIIVSPTFVMVLKSILQKETIDYDVSSCAVTCFKCHAEVGRVDRRFKDIISFHTSVTDFIVGYPRNPKKSFQYYERRFLNDDRFFAWMLLSHCEGQSSIKLVIRSFDKTPYLLIWMLDSYVVMATGELSVSNKHDEFTSNLELESDSEQKNDSPEAETQESKHLSKGQKKKRRQRMKKAQNSCDSGRGSLEPSEGEAEDVSTPFPAIKMLFKVFDAQTARSDPERTARTLAWPSSTFPSRAPSNSRISSSSAAGPCLRPCDLWDSSTSDIFNSPRASKLQSRIKKPEISQVSLSRLPLHPHDAFQSRCICETVYDVRVNCHLHCCHLCFKYFD</sequence>
<reference evidence="10 11" key="1">
    <citation type="journal article" date="2015" name="Genome Biol.">
        <title>Comparative genomics of Steinernema reveals deeply conserved gene regulatory networks.</title>
        <authorList>
            <person name="Dillman A.R."/>
            <person name="Macchietto M."/>
            <person name="Porter C.F."/>
            <person name="Rogers A."/>
            <person name="Williams B."/>
            <person name="Antoshechkin I."/>
            <person name="Lee M.M."/>
            <person name="Goodwin Z."/>
            <person name="Lu X."/>
            <person name="Lewis E.E."/>
            <person name="Goodrich-Blair H."/>
            <person name="Stock S.P."/>
            <person name="Adams B.J."/>
            <person name="Sternberg P.W."/>
            <person name="Mortazavi A."/>
        </authorList>
    </citation>
    <scope>NUCLEOTIDE SEQUENCE [LARGE SCALE GENOMIC DNA]</scope>
    <source>
        <strain evidence="10 11">ALL</strain>
    </source>
</reference>
<feature type="region of interest" description="Disordered" evidence="9">
    <location>
        <begin position="425"/>
        <end position="456"/>
    </location>
</feature>
<dbReference type="STRING" id="34508.A0A4U5N314"/>
<dbReference type="InterPro" id="IPR019193">
    <property type="entry name" value="UBQ-conj_enz_E2-bd_prot"/>
</dbReference>
<keyword evidence="11" id="KW-1185">Reference proteome</keyword>
<evidence type="ECO:0000256" key="9">
    <source>
        <dbReference type="SAM" id="MobiDB-lite"/>
    </source>
</evidence>
<dbReference type="GO" id="GO:0031624">
    <property type="term" value="F:ubiquitin conjugating enzyme binding"/>
    <property type="evidence" value="ECO:0007669"/>
    <property type="project" value="TreeGrafter"/>
</dbReference>
<dbReference type="GO" id="GO:0000151">
    <property type="term" value="C:ubiquitin ligase complex"/>
    <property type="evidence" value="ECO:0007669"/>
    <property type="project" value="TreeGrafter"/>
</dbReference>
<evidence type="ECO:0000256" key="7">
    <source>
        <dbReference type="ARBA" id="ARBA00053831"/>
    </source>
</evidence>
<feature type="compositionally biased region" description="Low complexity" evidence="9">
    <location>
        <begin position="441"/>
        <end position="456"/>
    </location>
</feature>
<evidence type="ECO:0000256" key="1">
    <source>
        <dbReference type="ARBA" id="ARBA00000885"/>
    </source>
</evidence>
<name>A0A4U5N314_STECR</name>
<feature type="compositionally biased region" description="Basic and acidic residues" evidence="9">
    <location>
        <begin position="350"/>
        <end position="366"/>
    </location>
</feature>
<dbReference type="EMBL" id="AZBU02000005">
    <property type="protein sequence ID" value="TKR76721.1"/>
    <property type="molecule type" value="Genomic_DNA"/>
</dbReference>